<reference evidence="1 2" key="1">
    <citation type="journal article" date="2024" name="Plant Biotechnol. J.">
        <title>Genome and CRISPR/Cas9 system of a widespread forest tree (Populus alba) in the world.</title>
        <authorList>
            <person name="Liu Y.J."/>
            <person name="Jiang P.F."/>
            <person name="Han X.M."/>
            <person name="Li X.Y."/>
            <person name="Wang H.M."/>
            <person name="Wang Y.J."/>
            <person name="Wang X.X."/>
            <person name="Zeng Q.Y."/>
        </authorList>
    </citation>
    <scope>NUCLEOTIDE SEQUENCE [LARGE SCALE GENOMIC DNA]</scope>
    <source>
        <strain evidence="2">cv. PAL-ZL1</strain>
    </source>
</reference>
<comment type="caution">
    <text evidence="1">The sequence shown here is derived from an EMBL/GenBank/DDBJ whole genome shotgun (WGS) entry which is preliminary data.</text>
</comment>
<evidence type="ECO:0000313" key="1">
    <source>
        <dbReference type="EMBL" id="KAL3582587.1"/>
    </source>
</evidence>
<name>A0ACC4BVX1_POPAL</name>
<evidence type="ECO:0000313" key="2">
    <source>
        <dbReference type="Proteomes" id="UP000309997"/>
    </source>
</evidence>
<gene>
    <name evidence="1" type="ORF">D5086_016919</name>
</gene>
<sequence length="573" mass="66435">MGKGPNSAHRFATRCLENLKNQSCHIEKVVKRQTTQEVQNNRLRIKASIDIVRWLTFQACAFKGHDERPKSKNRGNFLEMMELLASYNEQSSIRHEIGDARFCLIVDEARDESRREQMALVNRFVDKSGFIRERFLDIVHVKDTTVATFKEEISFVLSHHNLDVKILRVKDMMVPVIFVESGMVCKLYSLMIALMHIIASCKRNDELRAFQAATIEHLVDIGEIETGKEVNQVGGLQRLGDSRWSSHFKSICSLIKMYGATCLVFENIALDGSTYSQRGDAAFSFKLLMSFDFAFFLHIMKNVMGITDVFCQALQQKSQDILNAMHLVTSTKTLIQKLRDDGWETLLEEVTSFCKHQDIEVPDMDTCFSSVGRSRRKKKSVTVEHHYRVDIFTAIIDQELQELNNRFNEQSIELLKLSTTLDPRNSYKLFNVEDICLLVDKFYPEDFSDQEKIHLRFQLQHYELDVPNHPKLKNMPSIADLCQGLVETEKSTIYPLIDKLIRLILTLPISTATTERAFSAMKIVKTRLRNRMKDDFLANYLIVYIEKEIAERFSIDMIIDDFYSMKERRAQLK</sequence>
<keyword evidence="2" id="KW-1185">Reference proteome</keyword>
<proteinExistence type="predicted"/>
<accession>A0ACC4BVX1</accession>
<organism evidence="1 2">
    <name type="scientific">Populus alba</name>
    <name type="common">White poplar</name>
    <dbReference type="NCBI Taxonomy" id="43335"/>
    <lineage>
        <taxon>Eukaryota</taxon>
        <taxon>Viridiplantae</taxon>
        <taxon>Streptophyta</taxon>
        <taxon>Embryophyta</taxon>
        <taxon>Tracheophyta</taxon>
        <taxon>Spermatophyta</taxon>
        <taxon>Magnoliopsida</taxon>
        <taxon>eudicotyledons</taxon>
        <taxon>Gunneridae</taxon>
        <taxon>Pentapetalae</taxon>
        <taxon>rosids</taxon>
        <taxon>fabids</taxon>
        <taxon>Malpighiales</taxon>
        <taxon>Salicaceae</taxon>
        <taxon>Saliceae</taxon>
        <taxon>Populus</taxon>
    </lineage>
</organism>
<protein>
    <submittedName>
        <fullName evidence="1">Uncharacterized protein</fullName>
    </submittedName>
</protein>
<dbReference type="EMBL" id="RCHU02000008">
    <property type="protein sequence ID" value="KAL3582587.1"/>
    <property type="molecule type" value="Genomic_DNA"/>
</dbReference>
<dbReference type="Proteomes" id="UP000309997">
    <property type="component" value="Unassembled WGS sequence"/>
</dbReference>